<comment type="subcellular location">
    <subcellularLocation>
        <location evidence="1">Nucleus</location>
    </subcellularLocation>
</comment>
<reference evidence="6 7" key="1">
    <citation type="journal article" date="2024" name="bioRxiv">
        <title>A reference genome for Trichogramma kaykai: A tiny desert-dwelling parasitoid wasp with competing sex-ratio distorters.</title>
        <authorList>
            <person name="Culotta J."/>
            <person name="Lindsey A.R."/>
        </authorList>
    </citation>
    <scope>NUCLEOTIDE SEQUENCE [LARGE SCALE GENOMIC DNA]</scope>
    <source>
        <strain evidence="6 7">KSX58</strain>
    </source>
</reference>
<dbReference type="Gene3D" id="1.10.10.60">
    <property type="entry name" value="Homeodomain-like"/>
    <property type="match status" value="1"/>
</dbReference>
<proteinExistence type="predicted"/>
<feature type="compositionally biased region" description="Basic and acidic residues" evidence="3">
    <location>
        <begin position="859"/>
        <end position="870"/>
    </location>
</feature>
<keyword evidence="2" id="KW-0175">Coiled coil</keyword>
<name>A0ABD2XL27_9HYME</name>
<evidence type="ECO:0008006" key="8">
    <source>
        <dbReference type="Google" id="ProtNLM"/>
    </source>
</evidence>
<dbReference type="InterPro" id="IPR050863">
    <property type="entry name" value="CenT-Element_Derived"/>
</dbReference>
<comment type="caution">
    <text evidence="6">The sequence shown here is derived from an EMBL/GenBank/DDBJ whole genome shotgun (WGS) entry which is preliminary data.</text>
</comment>
<dbReference type="Gene3D" id="3.30.420.10">
    <property type="entry name" value="Ribonuclease H-like superfamily/Ribonuclease H"/>
    <property type="match status" value="1"/>
</dbReference>
<evidence type="ECO:0000313" key="6">
    <source>
        <dbReference type="EMBL" id="KAL3405738.1"/>
    </source>
</evidence>
<protein>
    <recommendedName>
        <fullName evidence="8">HTH CENPB-type domain-containing protein</fullName>
    </recommendedName>
</protein>
<feature type="domain" description="HTH psq-type" evidence="5">
    <location>
        <begin position="9"/>
        <end position="49"/>
    </location>
</feature>
<dbReference type="Proteomes" id="UP001627154">
    <property type="component" value="Unassembled WGS sequence"/>
</dbReference>
<dbReference type="InterPro" id="IPR036397">
    <property type="entry name" value="RNaseH_sf"/>
</dbReference>
<dbReference type="PANTHER" id="PTHR19303">
    <property type="entry name" value="TRANSPOSON"/>
    <property type="match status" value="1"/>
</dbReference>
<organism evidence="6 7">
    <name type="scientific">Trichogramma kaykai</name>
    <dbReference type="NCBI Taxonomy" id="54128"/>
    <lineage>
        <taxon>Eukaryota</taxon>
        <taxon>Metazoa</taxon>
        <taxon>Ecdysozoa</taxon>
        <taxon>Arthropoda</taxon>
        <taxon>Hexapoda</taxon>
        <taxon>Insecta</taxon>
        <taxon>Pterygota</taxon>
        <taxon>Neoptera</taxon>
        <taxon>Endopterygota</taxon>
        <taxon>Hymenoptera</taxon>
        <taxon>Apocrita</taxon>
        <taxon>Proctotrupomorpha</taxon>
        <taxon>Chalcidoidea</taxon>
        <taxon>Trichogrammatidae</taxon>
        <taxon>Trichogramma</taxon>
    </lineage>
</organism>
<feature type="coiled-coil region" evidence="2">
    <location>
        <begin position="794"/>
        <end position="835"/>
    </location>
</feature>
<dbReference type="InterPro" id="IPR009057">
    <property type="entry name" value="Homeodomain-like_sf"/>
</dbReference>
<dbReference type="GO" id="GO:0005634">
    <property type="term" value="C:nucleus"/>
    <property type="evidence" value="ECO:0007669"/>
    <property type="project" value="UniProtKB-SubCell"/>
</dbReference>
<evidence type="ECO:0000256" key="1">
    <source>
        <dbReference type="ARBA" id="ARBA00004123"/>
    </source>
</evidence>
<dbReference type="EMBL" id="JBJJXI010000020">
    <property type="protein sequence ID" value="KAL3405738.1"/>
    <property type="molecule type" value="Genomic_DNA"/>
</dbReference>
<evidence type="ECO:0000313" key="7">
    <source>
        <dbReference type="Proteomes" id="UP001627154"/>
    </source>
</evidence>
<accession>A0ABD2XL27</accession>
<evidence type="ECO:0000256" key="3">
    <source>
        <dbReference type="SAM" id="MobiDB-lite"/>
    </source>
</evidence>
<evidence type="ECO:0000259" key="4">
    <source>
        <dbReference type="Pfam" id="PF03184"/>
    </source>
</evidence>
<dbReference type="SUPFAM" id="SSF46689">
    <property type="entry name" value="Homeodomain-like"/>
    <property type="match status" value="1"/>
</dbReference>
<gene>
    <name evidence="6" type="ORF">TKK_002086</name>
</gene>
<evidence type="ECO:0000256" key="2">
    <source>
        <dbReference type="SAM" id="Coils"/>
    </source>
</evidence>
<feature type="domain" description="DDE-1" evidence="4">
    <location>
        <begin position="204"/>
        <end position="344"/>
    </location>
</feature>
<keyword evidence="7" id="KW-1185">Reference proteome</keyword>
<feature type="region of interest" description="Disordered" evidence="3">
    <location>
        <begin position="859"/>
        <end position="883"/>
    </location>
</feature>
<dbReference type="AlphaFoldDB" id="A0ABD2XL27"/>
<dbReference type="Pfam" id="PF05225">
    <property type="entry name" value="HTH_psq"/>
    <property type="match status" value="1"/>
</dbReference>
<dbReference type="InterPro" id="IPR004875">
    <property type="entry name" value="DDE_SF_endonuclease_dom"/>
</dbReference>
<dbReference type="InterPro" id="IPR007889">
    <property type="entry name" value="HTH_Psq"/>
</dbReference>
<dbReference type="Pfam" id="PF03184">
    <property type="entry name" value="DDE_1"/>
    <property type="match status" value="1"/>
</dbReference>
<dbReference type="PANTHER" id="PTHR19303:SF74">
    <property type="entry name" value="POGO TRANSPOSABLE ELEMENT WITH KRAB DOMAIN"/>
    <property type="match status" value="1"/>
</dbReference>
<evidence type="ECO:0000259" key="5">
    <source>
        <dbReference type="Pfam" id="PF05225"/>
    </source>
</evidence>
<sequence length="883" mass="100993">MESKKKYTSDDLKKALQDIRDNDIAQRSASRIYKIPRTTLWNNIHGKVEKNKPGPSPYLTWEGEKKIEEWIENSCAIGFPVKKCRLLCTVQKIVQDSRIKVPFPNGRPTDCWYNLFLQRHQNIRERVSEGISKGRAVVTKESISCWFDNLKLHLKERNALDILIDPSRIYNGDETSFNLCPKTGKVLCPKAWKNVYEINVGNDKETITVLIFIAANGKLVTPMVVYPYIRLPQPVAESVPENWIIGKSESGWMQSQVFYEYMANGFNQWLTDNDIKKPILCLVDGHKSHLTMHLSQFCDDNGIILYSLLPNSTHILQPADLSIFKSLKSNWKNTVMEWQSDNFDKTLTKELFAPLLFVTLTKNSIEEAIKNGFRAAGIYPFDKEAVDYTRCVKNNMENLKEKISKKSMDNTTSLNLLLSMLDKVKSPLNDEGIDVEIVKSVIKKFYLNNEGDINSEHDLMLDDAIDKSKEIDLPQDLNTNKYAEIDENVDNNSEPDLMFHEIDINYFQDIEEREISMTQDLNTNEYAEIDDNKDDNIAEPYLILGDTNDINCFQDVEEQEIALTQDLSTKEYAEIVMPDGSITKEPIIDLVEDDEEACKNSSMFKCVETSILNDINVMDLDFILEEDFLNQDTMNIGTDDVHQIFTPATPSPQFIEEGPSCSKAPATHVPCLSKNKSLDILSDINVMDLDFMLEEDFLNQDTMNIGTDDLQICTPATSNPQIIDEGPSCSKSPATHVPCLSKNKTLDAAFEKHLFYPSPIRKKKAQPKVKLPNAISSAQWRQHFKGKEDLKIIKDDEIKERKELRLKKQVEKREASALKRTKREVKKTCNKLIEEVKALDGPSAKKVKKEQIDEIEKEAEQIPIRHERQNGARSIKPVKKLDL</sequence>